<dbReference type="SUPFAM" id="SSF103481">
    <property type="entry name" value="Multidrug resistance efflux transporter EmrE"/>
    <property type="match status" value="2"/>
</dbReference>
<dbReference type="InterPro" id="IPR000620">
    <property type="entry name" value="EamA_dom"/>
</dbReference>
<organism evidence="7 8">
    <name type="scientific">Pleionea litopenaei</name>
    <dbReference type="NCBI Taxonomy" id="3070815"/>
    <lineage>
        <taxon>Bacteria</taxon>
        <taxon>Pseudomonadati</taxon>
        <taxon>Pseudomonadota</taxon>
        <taxon>Gammaproteobacteria</taxon>
        <taxon>Oceanospirillales</taxon>
        <taxon>Pleioneaceae</taxon>
        <taxon>Pleionea</taxon>
    </lineage>
</organism>
<feature type="transmembrane region" description="Helical" evidence="5">
    <location>
        <begin position="252"/>
        <end position="272"/>
    </location>
</feature>
<feature type="domain" description="EamA" evidence="6">
    <location>
        <begin position="165"/>
        <end position="295"/>
    </location>
</feature>
<dbReference type="Pfam" id="PF00892">
    <property type="entry name" value="EamA"/>
    <property type="match status" value="2"/>
</dbReference>
<evidence type="ECO:0000256" key="4">
    <source>
        <dbReference type="ARBA" id="ARBA00023136"/>
    </source>
</evidence>
<dbReference type="PANTHER" id="PTHR32322">
    <property type="entry name" value="INNER MEMBRANE TRANSPORTER"/>
    <property type="match status" value="1"/>
</dbReference>
<evidence type="ECO:0000256" key="1">
    <source>
        <dbReference type="ARBA" id="ARBA00004141"/>
    </source>
</evidence>
<reference evidence="7 8" key="1">
    <citation type="submission" date="2023-08" db="EMBL/GenBank/DDBJ databases">
        <title>Pleionea litopenaei sp. nov., isolated from stomach of juvenile Litopenaeus vannamei.</title>
        <authorList>
            <person name="Rho A.M."/>
            <person name="Hwang C.Y."/>
        </authorList>
    </citation>
    <scope>NUCLEOTIDE SEQUENCE [LARGE SCALE GENOMIC DNA]</scope>
    <source>
        <strain evidence="7 8">HL-JVS1</strain>
    </source>
</reference>
<feature type="transmembrane region" description="Helical" evidence="5">
    <location>
        <begin position="222"/>
        <end position="245"/>
    </location>
</feature>
<dbReference type="KEGG" id="plei:Q9312_17490"/>
<feature type="transmembrane region" description="Helical" evidence="5">
    <location>
        <begin position="138"/>
        <end position="157"/>
    </location>
</feature>
<feature type="transmembrane region" description="Helical" evidence="5">
    <location>
        <begin position="87"/>
        <end position="105"/>
    </location>
</feature>
<feature type="transmembrane region" description="Helical" evidence="5">
    <location>
        <begin position="46"/>
        <end position="67"/>
    </location>
</feature>
<comment type="subcellular location">
    <subcellularLocation>
        <location evidence="1">Membrane</location>
        <topology evidence="1">Multi-pass membrane protein</topology>
    </subcellularLocation>
</comment>
<dbReference type="EMBL" id="CP133548">
    <property type="protein sequence ID" value="WMS87011.1"/>
    <property type="molecule type" value="Genomic_DNA"/>
</dbReference>
<feature type="transmembrane region" description="Helical" evidence="5">
    <location>
        <begin position="194"/>
        <end position="216"/>
    </location>
</feature>
<dbReference type="RefSeq" id="WP_309202148.1">
    <property type="nucleotide sequence ID" value="NZ_CP133548.1"/>
</dbReference>
<evidence type="ECO:0000313" key="7">
    <source>
        <dbReference type="EMBL" id="WMS87011.1"/>
    </source>
</evidence>
<evidence type="ECO:0000259" key="6">
    <source>
        <dbReference type="Pfam" id="PF00892"/>
    </source>
</evidence>
<feature type="transmembrane region" description="Helical" evidence="5">
    <location>
        <begin position="111"/>
        <end position="131"/>
    </location>
</feature>
<evidence type="ECO:0000256" key="3">
    <source>
        <dbReference type="ARBA" id="ARBA00022989"/>
    </source>
</evidence>
<feature type="domain" description="EamA" evidence="6">
    <location>
        <begin position="17"/>
        <end position="155"/>
    </location>
</feature>
<feature type="transmembrane region" description="Helical" evidence="5">
    <location>
        <begin position="12"/>
        <end position="34"/>
    </location>
</feature>
<dbReference type="AlphaFoldDB" id="A0AA51X6N1"/>
<accession>A0AA51X6N1</accession>
<keyword evidence="4 5" id="KW-0472">Membrane</keyword>
<dbReference type="InterPro" id="IPR050638">
    <property type="entry name" value="AA-Vitamin_Transporters"/>
</dbReference>
<name>A0AA51X6N1_9GAMM</name>
<proteinExistence type="predicted"/>
<keyword evidence="8" id="KW-1185">Reference proteome</keyword>
<protein>
    <submittedName>
        <fullName evidence="7">DMT family transporter</fullName>
    </submittedName>
</protein>
<feature type="transmembrane region" description="Helical" evidence="5">
    <location>
        <begin position="163"/>
        <end position="182"/>
    </location>
</feature>
<dbReference type="InterPro" id="IPR037185">
    <property type="entry name" value="EmrE-like"/>
</dbReference>
<dbReference type="GO" id="GO:0016020">
    <property type="term" value="C:membrane"/>
    <property type="evidence" value="ECO:0007669"/>
    <property type="project" value="UniProtKB-SubCell"/>
</dbReference>
<dbReference type="Proteomes" id="UP001239782">
    <property type="component" value="Chromosome"/>
</dbReference>
<evidence type="ECO:0000313" key="8">
    <source>
        <dbReference type="Proteomes" id="UP001239782"/>
    </source>
</evidence>
<gene>
    <name evidence="7" type="ORF">Q9312_17490</name>
</gene>
<dbReference type="PANTHER" id="PTHR32322:SF9">
    <property type="entry name" value="AMINO-ACID METABOLITE EFFLUX PUMP-RELATED"/>
    <property type="match status" value="1"/>
</dbReference>
<sequence>MKPSESVNQTIHYKLTTLLMVVVALLAFAANSVLCRLALGSDSIDAASFTIIRLLSGAALLFVLAQFLNKPEKPKHLILRPLKSRKLWIAPLMLFCYALLFSLAYQTLTTATGALILFVTVQLTMVGYQLYKGNQLNQLEWFGIAISLTGLILLLLPGLAQPSLLGTLMMIGSGIAWAIYTLDGKQSQSPLRDTAENFVGTIPLCIALFIVTVWFAELSLSGMLWAVASGALASGLGYAVWYFVLPRLSVPSAAVSQLSVPLLAMFGGVVVVNEPVSFGLMTAGALILGGIALVSLAPKSIKAESKSS</sequence>
<keyword evidence="3 5" id="KW-1133">Transmembrane helix</keyword>
<evidence type="ECO:0000256" key="2">
    <source>
        <dbReference type="ARBA" id="ARBA00022692"/>
    </source>
</evidence>
<evidence type="ECO:0000256" key="5">
    <source>
        <dbReference type="SAM" id="Phobius"/>
    </source>
</evidence>
<keyword evidence="2 5" id="KW-0812">Transmembrane</keyword>
<feature type="transmembrane region" description="Helical" evidence="5">
    <location>
        <begin position="278"/>
        <end position="297"/>
    </location>
</feature>